<dbReference type="InterPro" id="IPR036388">
    <property type="entry name" value="WH-like_DNA-bd_sf"/>
</dbReference>
<dbReference type="PANTHER" id="PTHR33164">
    <property type="entry name" value="TRANSCRIPTIONAL REGULATOR, MARR FAMILY"/>
    <property type="match status" value="1"/>
</dbReference>
<dbReference type="SUPFAM" id="SSF46785">
    <property type="entry name" value="Winged helix' DNA-binding domain"/>
    <property type="match status" value="1"/>
</dbReference>
<dbReference type="InterPro" id="IPR036390">
    <property type="entry name" value="WH_DNA-bd_sf"/>
</dbReference>
<dbReference type="PRINTS" id="PR00598">
    <property type="entry name" value="HTHMARR"/>
</dbReference>
<dbReference type="Proteomes" id="UP001203880">
    <property type="component" value="Unassembled WGS sequence"/>
</dbReference>
<evidence type="ECO:0000259" key="1">
    <source>
        <dbReference type="PROSITE" id="PS50995"/>
    </source>
</evidence>
<reference evidence="2" key="1">
    <citation type="submission" date="2022-05" db="EMBL/GenBank/DDBJ databases">
        <authorList>
            <person name="Park J.-S."/>
        </authorList>
    </citation>
    <scope>NUCLEOTIDE SEQUENCE</scope>
    <source>
        <strain evidence="2">2012CJ41-6</strain>
    </source>
</reference>
<comment type="caution">
    <text evidence="2">The sequence shown here is derived from an EMBL/GenBank/DDBJ whole genome shotgun (WGS) entry which is preliminary data.</text>
</comment>
<dbReference type="Gene3D" id="1.10.10.10">
    <property type="entry name" value="Winged helix-like DNA-binding domain superfamily/Winged helix DNA-binding domain"/>
    <property type="match status" value="1"/>
</dbReference>
<dbReference type="InterPro" id="IPR000835">
    <property type="entry name" value="HTH_MarR-typ"/>
</dbReference>
<dbReference type="RefSeq" id="WP_249710576.1">
    <property type="nucleotide sequence ID" value="NZ_JAMFMB010000016.1"/>
</dbReference>
<sequence length="146" mass="17080">MAKNDAFDLQNFLPYLLNQAAEQSSLEFQRIYKDRYGLLRTEWRVMFHLGMYGEMTAKQIGERAMTHKTKISRAVSRLAQRRYLSRTRSENDRRAEVLALTPSGQNVYQELRGIAEAYDARLDRRFSRGEGALLRMMLRRLAGLDD</sequence>
<dbReference type="InterPro" id="IPR039422">
    <property type="entry name" value="MarR/SlyA-like"/>
</dbReference>
<proteinExistence type="predicted"/>
<dbReference type="PROSITE" id="PS50995">
    <property type="entry name" value="HTH_MARR_2"/>
    <property type="match status" value="1"/>
</dbReference>
<accession>A0ABT0Q3R3</accession>
<dbReference type="Pfam" id="PF12802">
    <property type="entry name" value="MarR_2"/>
    <property type="match status" value="1"/>
</dbReference>
<feature type="domain" description="HTH marR-type" evidence="1">
    <location>
        <begin position="10"/>
        <end position="143"/>
    </location>
</feature>
<evidence type="ECO:0000313" key="2">
    <source>
        <dbReference type="EMBL" id="MCL6284515.1"/>
    </source>
</evidence>
<protein>
    <submittedName>
        <fullName evidence="2">MarR family transcriptional regulator</fullName>
    </submittedName>
</protein>
<evidence type="ECO:0000313" key="3">
    <source>
        <dbReference type="Proteomes" id="UP001203880"/>
    </source>
</evidence>
<name>A0ABT0Q3R3_9RHOB</name>
<keyword evidence="3" id="KW-1185">Reference proteome</keyword>
<gene>
    <name evidence="2" type="ORF">M3P21_13350</name>
</gene>
<organism evidence="2 3">
    <name type="scientific">Ruegeria spongiae</name>
    <dbReference type="NCBI Taxonomy" id="2942209"/>
    <lineage>
        <taxon>Bacteria</taxon>
        <taxon>Pseudomonadati</taxon>
        <taxon>Pseudomonadota</taxon>
        <taxon>Alphaproteobacteria</taxon>
        <taxon>Rhodobacterales</taxon>
        <taxon>Roseobacteraceae</taxon>
        <taxon>Ruegeria</taxon>
    </lineage>
</organism>
<dbReference type="SMART" id="SM00347">
    <property type="entry name" value="HTH_MARR"/>
    <property type="match status" value="1"/>
</dbReference>
<dbReference type="PANTHER" id="PTHR33164:SF57">
    <property type="entry name" value="MARR-FAMILY TRANSCRIPTIONAL REGULATOR"/>
    <property type="match status" value="1"/>
</dbReference>
<dbReference type="EMBL" id="JAMFMB010000016">
    <property type="protein sequence ID" value="MCL6284515.1"/>
    <property type="molecule type" value="Genomic_DNA"/>
</dbReference>